<feature type="region of interest" description="Disordered" evidence="1">
    <location>
        <begin position="166"/>
        <end position="199"/>
    </location>
</feature>
<organism evidence="2 3">
    <name type="scientific">Cirrhinus mrigala</name>
    <name type="common">Mrigala</name>
    <dbReference type="NCBI Taxonomy" id="683832"/>
    <lineage>
        <taxon>Eukaryota</taxon>
        <taxon>Metazoa</taxon>
        <taxon>Chordata</taxon>
        <taxon>Craniata</taxon>
        <taxon>Vertebrata</taxon>
        <taxon>Euteleostomi</taxon>
        <taxon>Actinopterygii</taxon>
        <taxon>Neopterygii</taxon>
        <taxon>Teleostei</taxon>
        <taxon>Ostariophysi</taxon>
        <taxon>Cypriniformes</taxon>
        <taxon>Cyprinidae</taxon>
        <taxon>Labeoninae</taxon>
        <taxon>Labeonini</taxon>
        <taxon>Cirrhinus</taxon>
    </lineage>
</organism>
<keyword evidence="3" id="KW-1185">Reference proteome</keyword>
<dbReference type="AlphaFoldDB" id="A0ABD0MR28"/>
<proteinExistence type="predicted"/>
<dbReference type="EMBL" id="JAMKFB020000189">
    <property type="protein sequence ID" value="KAL0152492.1"/>
    <property type="molecule type" value="Genomic_DNA"/>
</dbReference>
<protein>
    <recommendedName>
        <fullName evidence="4">Retrotransposon gag domain-containing protein</fullName>
    </recommendedName>
</protein>
<accession>A0ABD0MR28</accession>
<feature type="compositionally biased region" description="Low complexity" evidence="1">
    <location>
        <begin position="186"/>
        <end position="197"/>
    </location>
</feature>
<evidence type="ECO:0000313" key="3">
    <source>
        <dbReference type="Proteomes" id="UP001529510"/>
    </source>
</evidence>
<gene>
    <name evidence="2" type="ORF">M9458_052215</name>
</gene>
<dbReference type="Proteomes" id="UP001529510">
    <property type="component" value="Unassembled WGS sequence"/>
</dbReference>
<reference evidence="2 3" key="1">
    <citation type="submission" date="2024-05" db="EMBL/GenBank/DDBJ databases">
        <title>Genome sequencing and assembly of Indian major carp, Cirrhinus mrigala (Hamilton, 1822).</title>
        <authorList>
            <person name="Mohindra V."/>
            <person name="Chowdhury L.M."/>
            <person name="Lal K."/>
            <person name="Jena J.K."/>
        </authorList>
    </citation>
    <scope>NUCLEOTIDE SEQUENCE [LARGE SCALE GENOMIC DNA]</scope>
    <source>
        <strain evidence="2">CM1030</strain>
        <tissue evidence="2">Blood</tissue>
    </source>
</reference>
<name>A0ABD0MR28_CIRMR</name>
<feature type="region of interest" description="Disordered" evidence="1">
    <location>
        <begin position="111"/>
        <end position="137"/>
    </location>
</feature>
<evidence type="ECO:0000313" key="2">
    <source>
        <dbReference type="EMBL" id="KAL0152492.1"/>
    </source>
</evidence>
<evidence type="ECO:0000256" key="1">
    <source>
        <dbReference type="SAM" id="MobiDB-lite"/>
    </source>
</evidence>
<evidence type="ECO:0008006" key="4">
    <source>
        <dbReference type="Google" id="ProtNLM"/>
    </source>
</evidence>
<comment type="caution">
    <text evidence="2">The sequence shown here is derived from an EMBL/GenBank/DDBJ whole genome shotgun (WGS) entry which is preliminary data.</text>
</comment>
<sequence length="228" mass="24787">MNPGDRLVRLRQGNRPIEDYVEDFCAMCYKVDFNETFLKDIFRYGLRKDLSSFMPHNTPHWTLERYIDFALRLAGSPITVGVAVEERCYPPVSAKPGNFSVMSGIIQVASEPSHSTPAKPKPTQVMSTKPQPPHVMPTKLRSAHVTSAKPQPAHVTSAKPQLTLVTSAKPQPAHVTSTKPQPAAPGPAHAKPAAPGPVHKMAAIPEPVHKMAAIPEPVHKMATSSESS</sequence>
<feature type="compositionally biased region" description="Polar residues" evidence="1">
    <location>
        <begin position="166"/>
        <end position="178"/>
    </location>
</feature>